<reference evidence="1 2" key="1">
    <citation type="journal article" date="2018" name="Nat. Biotechnol.">
        <title>A standardized bacterial taxonomy based on genome phylogeny substantially revises the tree of life.</title>
        <authorList>
            <person name="Parks D.H."/>
            <person name="Chuvochina M."/>
            <person name="Waite D.W."/>
            <person name="Rinke C."/>
            <person name="Skarshewski A."/>
            <person name="Chaumeil P.A."/>
            <person name="Hugenholtz P."/>
        </authorList>
    </citation>
    <scope>NUCLEOTIDE SEQUENCE [LARGE SCALE GENOMIC DNA]</scope>
    <source>
        <strain evidence="1">UBA9956</strain>
    </source>
</reference>
<protein>
    <recommendedName>
        <fullName evidence="3">DUF721 domain-containing protein</fullName>
    </recommendedName>
</protein>
<sequence length="109" mass="12664">MSEPVHISKLLGKVMQKIEKKVIDNTEAIDLDWKRIVGEESAKYSKVLGKNKRKILVGVKDSLYLFELNSRKMEILNKIKRMKPESNINDIKFLIFTKDEKDGKDGKEQ</sequence>
<dbReference type="Pfam" id="PF05258">
    <property type="entry name" value="DciA"/>
    <property type="match status" value="1"/>
</dbReference>
<comment type="caution">
    <text evidence="1">The sequence shown here is derived from an EMBL/GenBank/DDBJ whole genome shotgun (WGS) entry which is preliminary data.</text>
</comment>
<evidence type="ECO:0000313" key="2">
    <source>
        <dbReference type="Proteomes" id="UP000264062"/>
    </source>
</evidence>
<dbReference type="EMBL" id="DMZY01000087">
    <property type="protein sequence ID" value="HAV92115.1"/>
    <property type="molecule type" value="Genomic_DNA"/>
</dbReference>
<dbReference type="AlphaFoldDB" id="A0A350H999"/>
<proteinExistence type="predicted"/>
<evidence type="ECO:0008006" key="3">
    <source>
        <dbReference type="Google" id="ProtNLM"/>
    </source>
</evidence>
<dbReference type="InterPro" id="IPR007922">
    <property type="entry name" value="DciA-like"/>
</dbReference>
<dbReference type="Proteomes" id="UP000264062">
    <property type="component" value="Unassembled WGS sequence"/>
</dbReference>
<gene>
    <name evidence="1" type="ORF">DCW38_02920</name>
</gene>
<organism evidence="1 2">
    <name type="scientific">candidate division WOR-3 bacterium</name>
    <dbReference type="NCBI Taxonomy" id="2052148"/>
    <lineage>
        <taxon>Bacteria</taxon>
        <taxon>Bacteria division WOR-3</taxon>
    </lineage>
</organism>
<accession>A0A350H999</accession>
<name>A0A350H999_UNCW3</name>
<evidence type="ECO:0000313" key="1">
    <source>
        <dbReference type="EMBL" id="HAV92115.1"/>
    </source>
</evidence>